<evidence type="ECO:0000313" key="10">
    <source>
        <dbReference type="Proteomes" id="UP000242188"/>
    </source>
</evidence>
<organism evidence="9 10">
    <name type="scientific">Mizuhopecten yessoensis</name>
    <name type="common">Japanese scallop</name>
    <name type="synonym">Patinopecten yessoensis</name>
    <dbReference type="NCBI Taxonomy" id="6573"/>
    <lineage>
        <taxon>Eukaryota</taxon>
        <taxon>Metazoa</taxon>
        <taxon>Spiralia</taxon>
        <taxon>Lophotrochozoa</taxon>
        <taxon>Mollusca</taxon>
        <taxon>Bivalvia</taxon>
        <taxon>Autobranchia</taxon>
        <taxon>Pteriomorphia</taxon>
        <taxon>Pectinida</taxon>
        <taxon>Pectinoidea</taxon>
        <taxon>Pectinidae</taxon>
        <taxon>Mizuhopecten</taxon>
    </lineage>
</organism>
<protein>
    <recommendedName>
        <fullName evidence="8">MICOS complex subunit MIC13</fullName>
    </recommendedName>
</protein>
<keyword evidence="6 8" id="KW-0496">Mitochondrion</keyword>
<comment type="similarity">
    <text evidence="2 8">Belongs to the MICOS complex subunit Mic13 family.</text>
</comment>
<accession>A0A210PW86</accession>
<dbReference type="GO" id="GO:0061617">
    <property type="term" value="C:MICOS complex"/>
    <property type="evidence" value="ECO:0007669"/>
    <property type="project" value="UniProtKB-UniRule"/>
</dbReference>
<evidence type="ECO:0000256" key="1">
    <source>
        <dbReference type="ARBA" id="ARBA00004434"/>
    </source>
</evidence>
<keyword evidence="4 8" id="KW-0999">Mitochondrion inner membrane</keyword>
<keyword evidence="7" id="KW-0472">Membrane</keyword>
<comment type="subcellular location">
    <subcellularLocation>
        <location evidence="1 8">Mitochondrion inner membrane</location>
        <topology evidence="1 8">Single-pass membrane protein</topology>
    </subcellularLocation>
</comment>
<comment type="caution">
    <text evidence="9">The sequence shown here is derived from an EMBL/GenBank/DDBJ whole genome shotgun (WGS) entry which is preliminary data.</text>
</comment>
<evidence type="ECO:0000256" key="3">
    <source>
        <dbReference type="ARBA" id="ARBA00022692"/>
    </source>
</evidence>
<dbReference type="OrthoDB" id="10474792at2759"/>
<comment type="function">
    <text evidence="8">Component of the MICOS complex, a large protein complex of the mitochondrial inner membrane that plays crucial roles in the maintenance of crista junctions, inner membrane architecture, and formation of contact sites to the outer membrane.</text>
</comment>
<evidence type="ECO:0000256" key="8">
    <source>
        <dbReference type="RuleBase" id="RU363009"/>
    </source>
</evidence>
<dbReference type="PANTHER" id="PTHR31816">
    <property type="entry name" value="MICOS COMPLEX SUBUNIT MIC13"/>
    <property type="match status" value="1"/>
</dbReference>
<evidence type="ECO:0000256" key="4">
    <source>
        <dbReference type="ARBA" id="ARBA00022792"/>
    </source>
</evidence>
<evidence type="ECO:0000256" key="6">
    <source>
        <dbReference type="ARBA" id="ARBA00023128"/>
    </source>
</evidence>
<keyword evidence="3" id="KW-0812">Transmembrane</keyword>
<proteinExistence type="inferred from homology"/>
<comment type="subunit">
    <text evidence="8">Component of the mitochondrial contact site and cristae organizing system (MICOS) complex.</text>
</comment>
<dbReference type="EMBL" id="NEDP02005452">
    <property type="protein sequence ID" value="OWF40734.1"/>
    <property type="molecule type" value="Genomic_DNA"/>
</dbReference>
<dbReference type="Proteomes" id="UP000242188">
    <property type="component" value="Unassembled WGS sequence"/>
</dbReference>
<evidence type="ECO:0000256" key="7">
    <source>
        <dbReference type="ARBA" id="ARBA00023136"/>
    </source>
</evidence>
<dbReference type="GO" id="GO:0042407">
    <property type="term" value="P:cristae formation"/>
    <property type="evidence" value="ECO:0007669"/>
    <property type="project" value="TreeGrafter"/>
</dbReference>
<dbReference type="AlphaFoldDB" id="A0A210PW86"/>
<dbReference type="GO" id="GO:0044284">
    <property type="term" value="C:mitochondrial crista junction"/>
    <property type="evidence" value="ECO:0007669"/>
    <property type="project" value="TreeGrafter"/>
</dbReference>
<keyword evidence="5" id="KW-1133">Transmembrane helix</keyword>
<sequence>MGGPLYRRMDGASLGKLGLLGGAVGVTTHYGVWGDTQQGVNAYKNMQDVMEPYVQSQEQISQVKSMTSSALTSSSGIDIISKTKSVFSVDTYNKGVQKTFEFVGDAPGMVSESLNSLTKTVKKQLKD</sequence>
<dbReference type="Pfam" id="PF15884">
    <property type="entry name" value="QIL1"/>
    <property type="match status" value="1"/>
</dbReference>
<gene>
    <name evidence="9" type="ORF">KP79_PYT23241</name>
</gene>
<evidence type="ECO:0000256" key="2">
    <source>
        <dbReference type="ARBA" id="ARBA00006771"/>
    </source>
</evidence>
<reference evidence="9 10" key="1">
    <citation type="journal article" date="2017" name="Nat. Ecol. Evol.">
        <title>Scallop genome provides insights into evolution of bilaterian karyotype and development.</title>
        <authorList>
            <person name="Wang S."/>
            <person name="Zhang J."/>
            <person name="Jiao W."/>
            <person name="Li J."/>
            <person name="Xun X."/>
            <person name="Sun Y."/>
            <person name="Guo X."/>
            <person name="Huan P."/>
            <person name="Dong B."/>
            <person name="Zhang L."/>
            <person name="Hu X."/>
            <person name="Sun X."/>
            <person name="Wang J."/>
            <person name="Zhao C."/>
            <person name="Wang Y."/>
            <person name="Wang D."/>
            <person name="Huang X."/>
            <person name="Wang R."/>
            <person name="Lv J."/>
            <person name="Li Y."/>
            <person name="Zhang Z."/>
            <person name="Liu B."/>
            <person name="Lu W."/>
            <person name="Hui Y."/>
            <person name="Liang J."/>
            <person name="Zhou Z."/>
            <person name="Hou R."/>
            <person name="Li X."/>
            <person name="Liu Y."/>
            <person name="Li H."/>
            <person name="Ning X."/>
            <person name="Lin Y."/>
            <person name="Zhao L."/>
            <person name="Xing Q."/>
            <person name="Dou J."/>
            <person name="Li Y."/>
            <person name="Mao J."/>
            <person name="Guo H."/>
            <person name="Dou H."/>
            <person name="Li T."/>
            <person name="Mu C."/>
            <person name="Jiang W."/>
            <person name="Fu Q."/>
            <person name="Fu X."/>
            <person name="Miao Y."/>
            <person name="Liu J."/>
            <person name="Yu Q."/>
            <person name="Li R."/>
            <person name="Liao H."/>
            <person name="Li X."/>
            <person name="Kong Y."/>
            <person name="Jiang Z."/>
            <person name="Chourrout D."/>
            <person name="Li R."/>
            <person name="Bao Z."/>
        </authorList>
    </citation>
    <scope>NUCLEOTIDE SEQUENCE [LARGE SCALE GENOMIC DNA]</scope>
    <source>
        <strain evidence="9 10">PY_sf001</strain>
    </source>
</reference>
<dbReference type="InterPro" id="IPR026769">
    <property type="entry name" value="Mic13"/>
</dbReference>
<keyword evidence="10" id="KW-1185">Reference proteome</keyword>
<dbReference type="PANTHER" id="PTHR31816:SF3">
    <property type="entry name" value="MICOS COMPLEX SUBUNIT MIC13"/>
    <property type="match status" value="1"/>
</dbReference>
<name>A0A210PW86_MIZYE</name>
<evidence type="ECO:0000313" key="9">
    <source>
        <dbReference type="EMBL" id="OWF40734.1"/>
    </source>
</evidence>
<evidence type="ECO:0000256" key="5">
    <source>
        <dbReference type="ARBA" id="ARBA00022989"/>
    </source>
</evidence>